<keyword evidence="2" id="KW-1185">Reference proteome</keyword>
<proteinExistence type="predicted"/>
<name>A0AC62A4M2_9BACI</name>
<sequence length="44" mass="5224">MPHIELNKKIIQKLEAELKKDYSQSLINAIKERISFRKSLLNNQ</sequence>
<gene>
    <name evidence="1" type="ORF">AWH56_26855</name>
</gene>
<protein>
    <submittedName>
        <fullName evidence="1">Uncharacterized protein</fullName>
    </submittedName>
</protein>
<dbReference type="EMBL" id="CP063356">
    <property type="protein sequence ID" value="XRP48499.1"/>
    <property type="molecule type" value="Genomic_DNA"/>
</dbReference>
<reference evidence="1 2" key="2">
    <citation type="journal article" date="2019" name="Int. J. Syst. Evol. Microbiol.">
        <title>Anaerobacillus isosaccharinicus sp. nov., an alkaliphilic bacterium which degrades isosaccharinic acid.</title>
        <authorList>
            <person name="Bassil N.M."/>
            <person name="Lloyd J.R."/>
        </authorList>
    </citation>
    <scope>NUCLEOTIDE SEQUENCE [LARGE SCALE GENOMIC DNA]</scope>
    <source>
        <strain evidence="1 2">NB2006</strain>
    </source>
</reference>
<reference evidence="1 2" key="1">
    <citation type="journal article" date="2017" name="Genome Announc.">
        <title>Draft Genome Sequences of Four Alkaliphilic Bacteria Belonging to the Anaerobacillus Genus.</title>
        <authorList>
            <person name="Bassil N.M."/>
            <person name="Lloyd J.R."/>
        </authorList>
    </citation>
    <scope>NUCLEOTIDE SEQUENCE [LARGE SCALE GENOMIC DNA]</scope>
    <source>
        <strain evidence="1 2">NB2006</strain>
    </source>
</reference>
<evidence type="ECO:0000313" key="1">
    <source>
        <dbReference type="EMBL" id="XRP48499.1"/>
    </source>
</evidence>
<dbReference type="Proteomes" id="UP000180175">
    <property type="component" value="Chromosome"/>
</dbReference>
<organism evidence="1 2">
    <name type="scientific">Anaerobacillus isosaccharinicus</name>
    <dbReference type="NCBI Taxonomy" id="1532552"/>
    <lineage>
        <taxon>Bacteria</taxon>
        <taxon>Bacillati</taxon>
        <taxon>Bacillota</taxon>
        <taxon>Bacilli</taxon>
        <taxon>Bacillales</taxon>
        <taxon>Bacillaceae</taxon>
        <taxon>Anaerobacillus</taxon>
    </lineage>
</organism>
<evidence type="ECO:0000313" key="2">
    <source>
        <dbReference type="Proteomes" id="UP000180175"/>
    </source>
</evidence>
<accession>A0AC62A4M2</accession>